<dbReference type="GO" id="GO:0003677">
    <property type="term" value="F:DNA binding"/>
    <property type="evidence" value="ECO:0007669"/>
    <property type="project" value="UniProtKB-KW"/>
</dbReference>
<accession>A0A378XY06</accession>
<reference evidence="1 2" key="1">
    <citation type="submission" date="2018-06" db="EMBL/GenBank/DDBJ databases">
        <authorList>
            <consortium name="Pathogen Informatics"/>
            <person name="Doyle S."/>
        </authorList>
    </citation>
    <scope>NUCLEOTIDE SEQUENCE [LARGE SCALE GENOMIC DNA]</scope>
    <source>
        <strain evidence="1 2">NCTC10343</strain>
    </source>
</reference>
<keyword evidence="1" id="KW-0238">DNA-binding</keyword>
<evidence type="ECO:0000313" key="1">
    <source>
        <dbReference type="EMBL" id="SUA69912.1"/>
    </source>
</evidence>
<protein>
    <submittedName>
        <fullName evidence="1">LytTr DNA-binding domain</fullName>
    </submittedName>
</protein>
<gene>
    <name evidence="1" type="ORF">NCTC10343_02778</name>
</gene>
<dbReference type="RefSeq" id="WP_016820732.1">
    <property type="nucleotide sequence ID" value="NZ_CP023711.1"/>
</dbReference>
<name>A0A378XY06_PAEPO</name>
<evidence type="ECO:0000313" key="2">
    <source>
        <dbReference type="Proteomes" id="UP000254400"/>
    </source>
</evidence>
<dbReference type="GeneID" id="93346160"/>
<dbReference type="EMBL" id="UGSC01000001">
    <property type="protein sequence ID" value="SUA69912.1"/>
    <property type="molecule type" value="Genomic_DNA"/>
</dbReference>
<sequence>MEEGKRILATPLLDDNSLGDCSFFCENHLVAIELWKPKSNYHIPLFHTSHGRFTVPTTLHECSVGLPTFCNLDGSNLVNITQVDKIVTGDYGGGQVVFKNQDIKESINSANLSRWKQIYENAMNADREIRYIFGSEIKVVGKAAVSGFFKVGNMLSVDMWEPKKNYYVPRFHSGDRSYSIGLTAQACREAFPYLYPAYKDTLINLELVCEIESNAFGGLVRFEGSDFTCSMSHNKLKALKKLWK</sequence>
<proteinExistence type="predicted"/>
<dbReference type="Proteomes" id="UP000254400">
    <property type="component" value="Unassembled WGS sequence"/>
</dbReference>
<dbReference type="AlphaFoldDB" id="A0A378XY06"/>
<organism evidence="1 2">
    <name type="scientific">Paenibacillus polymyxa</name>
    <name type="common">Bacillus polymyxa</name>
    <dbReference type="NCBI Taxonomy" id="1406"/>
    <lineage>
        <taxon>Bacteria</taxon>
        <taxon>Bacillati</taxon>
        <taxon>Bacillota</taxon>
        <taxon>Bacilli</taxon>
        <taxon>Bacillales</taxon>
        <taxon>Paenibacillaceae</taxon>
        <taxon>Paenibacillus</taxon>
    </lineage>
</organism>